<name>A0ABW6TSX5_9ACTN</name>
<sequence length="451" mass="46327">MAVTERENREEGVPDSGAKAAARRKSGRSGNGGLLGRNRDFRQLWYAETTGRFGAAVTGVLLPLAAVSALHAGTFEVSLLNAATWVPWLVIGLPAGVWVDRLRRRTVMLASDAVSCALFVIVPLAHRSGVLDVGGLLLAALLAGTAAVFFQTAYTARLPGIVGVADQAEGNAKLHGSASAAQLAGTGAAGLIAQAAGAVDGMLTNAATFLVSFVCVARIRRREPPPPVVVRTRGALFKEVGEGVRLVARDPYLRSLTFFGAASNLFLGGCQTLLVVFLLRDVGLSGTGVGVLVAIGGAGGVLGALVVRRGVARFGTARALLLFELGVPALAPLMALTTRGAGLALFVAGYASASVGVVAGNVIKAGFHQAYCPPGVLGRVSACSSFLNYGTLPLGALLAGALGTWLGVRPTLWLMTAGIPLTALILLCSPIRTRRDLPTRAEATDRAGHSL</sequence>
<feature type="transmembrane region" description="Helical" evidence="7">
    <location>
        <begin position="412"/>
        <end position="431"/>
    </location>
</feature>
<gene>
    <name evidence="8" type="ORF">ACFYZM_01610</name>
</gene>
<feature type="compositionally biased region" description="Basic and acidic residues" evidence="6">
    <location>
        <begin position="1"/>
        <end position="12"/>
    </location>
</feature>
<evidence type="ECO:0000256" key="3">
    <source>
        <dbReference type="ARBA" id="ARBA00022692"/>
    </source>
</evidence>
<keyword evidence="9" id="KW-1185">Reference proteome</keyword>
<keyword evidence="4 7" id="KW-1133">Transmembrane helix</keyword>
<evidence type="ECO:0000313" key="9">
    <source>
        <dbReference type="Proteomes" id="UP001602123"/>
    </source>
</evidence>
<evidence type="ECO:0000256" key="2">
    <source>
        <dbReference type="ARBA" id="ARBA00022475"/>
    </source>
</evidence>
<organism evidence="8 9">
    <name type="scientific">Streptomyces nondiastaticus</name>
    <dbReference type="NCBI Taxonomy" id="3154512"/>
    <lineage>
        <taxon>Bacteria</taxon>
        <taxon>Bacillati</taxon>
        <taxon>Actinomycetota</taxon>
        <taxon>Actinomycetes</taxon>
        <taxon>Kitasatosporales</taxon>
        <taxon>Streptomycetaceae</taxon>
        <taxon>Streptomyces</taxon>
    </lineage>
</organism>
<dbReference type="InterPro" id="IPR036259">
    <property type="entry name" value="MFS_trans_sf"/>
</dbReference>
<dbReference type="Gene3D" id="1.20.1250.20">
    <property type="entry name" value="MFS general substrate transporter like domains"/>
    <property type="match status" value="1"/>
</dbReference>
<accession>A0ABW6TSX5</accession>
<comment type="subcellular location">
    <subcellularLocation>
        <location evidence="1">Cell membrane</location>
        <topology evidence="1">Multi-pass membrane protein</topology>
    </subcellularLocation>
</comment>
<dbReference type="Pfam" id="PF07690">
    <property type="entry name" value="MFS_1"/>
    <property type="match status" value="1"/>
</dbReference>
<feature type="transmembrane region" description="Helical" evidence="7">
    <location>
        <begin position="343"/>
        <end position="365"/>
    </location>
</feature>
<feature type="transmembrane region" description="Helical" evidence="7">
    <location>
        <begin position="285"/>
        <end position="307"/>
    </location>
</feature>
<feature type="transmembrane region" description="Helical" evidence="7">
    <location>
        <begin position="53"/>
        <end position="73"/>
    </location>
</feature>
<keyword evidence="2" id="KW-1003">Cell membrane</keyword>
<protein>
    <submittedName>
        <fullName evidence="8">MFS transporter</fullName>
    </submittedName>
</protein>
<dbReference type="SUPFAM" id="SSF103473">
    <property type="entry name" value="MFS general substrate transporter"/>
    <property type="match status" value="1"/>
</dbReference>
<dbReference type="PANTHER" id="PTHR23513">
    <property type="entry name" value="INTEGRAL MEMBRANE EFFLUX PROTEIN-RELATED"/>
    <property type="match status" value="1"/>
</dbReference>
<evidence type="ECO:0000256" key="1">
    <source>
        <dbReference type="ARBA" id="ARBA00004651"/>
    </source>
</evidence>
<reference evidence="8 9" key="1">
    <citation type="submission" date="2024-10" db="EMBL/GenBank/DDBJ databases">
        <title>The Natural Products Discovery Center: Release of the First 8490 Sequenced Strains for Exploring Actinobacteria Biosynthetic Diversity.</title>
        <authorList>
            <person name="Kalkreuter E."/>
            <person name="Kautsar S.A."/>
            <person name="Yang D."/>
            <person name="Bader C.D."/>
            <person name="Teijaro C.N."/>
            <person name="Fluegel L."/>
            <person name="Davis C.M."/>
            <person name="Simpson J.R."/>
            <person name="Lauterbach L."/>
            <person name="Steele A.D."/>
            <person name="Gui C."/>
            <person name="Meng S."/>
            <person name="Li G."/>
            <person name="Viehrig K."/>
            <person name="Ye F."/>
            <person name="Su P."/>
            <person name="Kiefer A.F."/>
            <person name="Nichols A."/>
            <person name="Cepeda A.J."/>
            <person name="Yan W."/>
            <person name="Fan B."/>
            <person name="Jiang Y."/>
            <person name="Adhikari A."/>
            <person name="Zheng C.-J."/>
            <person name="Schuster L."/>
            <person name="Cowan T.M."/>
            <person name="Smanski M.J."/>
            <person name="Chevrette M.G."/>
            <person name="De Carvalho L.P.S."/>
            <person name="Shen B."/>
        </authorList>
    </citation>
    <scope>NUCLEOTIDE SEQUENCE [LARGE SCALE GENOMIC DNA]</scope>
    <source>
        <strain evidence="8 9">NPDC001650</strain>
    </source>
</reference>
<comment type="caution">
    <text evidence="8">The sequence shown here is derived from an EMBL/GenBank/DDBJ whole genome shotgun (WGS) entry which is preliminary data.</text>
</comment>
<keyword evidence="5 7" id="KW-0472">Membrane</keyword>
<feature type="region of interest" description="Disordered" evidence="6">
    <location>
        <begin position="1"/>
        <end position="34"/>
    </location>
</feature>
<evidence type="ECO:0000256" key="7">
    <source>
        <dbReference type="SAM" id="Phobius"/>
    </source>
</evidence>
<dbReference type="EMBL" id="JBIAUT010000001">
    <property type="protein sequence ID" value="MFF4214966.1"/>
    <property type="molecule type" value="Genomic_DNA"/>
</dbReference>
<dbReference type="InterPro" id="IPR011701">
    <property type="entry name" value="MFS"/>
</dbReference>
<proteinExistence type="predicted"/>
<feature type="transmembrane region" description="Helical" evidence="7">
    <location>
        <begin position="386"/>
        <end position="406"/>
    </location>
</feature>
<dbReference type="RefSeq" id="WP_388623252.1">
    <property type="nucleotide sequence ID" value="NZ_JBIAUT010000001.1"/>
</dbReference>
<evidence type="ECO:0000256" key="5">
    <source>
        <dbReference type="ARBA" id="ARBA00023136"/>
    </source>
</evidence>
<evidence type="ECO:0000256" key="6">
    <source>
        <dbReference type="SAM" id="MobiDB-lite"/>
    </source>
</evidence>
<evidence type="ECO:0000313" key="8">
    <source>
        <dbReference type="EMBL" id="MFF4214966.1"/>
    </source>
</evidence>
<dbReference type="CDD" id="cd06173">
    <property type="entry name" value="MFS_MefA_like"/>
    <property type="match status" value="1"/>
</dbReference>
<dbReference type="Proteomes" id="UP001602123">
    <property type="component" value="Unassembled WGS sequence"/>
</dbReference>
<dbReference type="PANTHER" id="PTHR23513:SF6">
    <property type="entry name" value="MAJOR FACILITATOR SUPERFAMILY ASSOCIATED DOMAIN-CONTAINING PROTEIN"/>
    <property type="match status" value="1"/>
</dbReference>
<feature type="transmembrane region" description="Helical" evidence="7">
    <location>
        <begin position="79"/>
        <end position="99"/>
    </location>
</feature>
<feature type="transmembrane region" description="Helical" evidence="7">
    <location>
        <begin position="131"/>
        <end position="150"/>
    </location>
</feature>
<feature type="transmembrane region" description="Helical" evidence="7">
    <location>
        <begin position="256"/>
        <end position="279"/>
    </location>
</feature>
<feature type="transmembrane region" description="Helical" evidence="7">
    <location>
        <begin position="319"/>
        <end position="337"/>
    </location>
</feature>
<evidence type="ECO:0000256" key="4">
    <source>
        <dbReference type="ARBA" id="ARBA00022989"/>
    </source>
</evidence>
<keyword evidence="3 7" id="KW-0812">Transmembrane</keyword>